<keyword evidence="6" id="KW-0413">Isomerase</keyword>
<feature type="domain" description="Alpha-D-phosphohexomutase alpha/beta/alpha" evidence="8">
    <location>
        <begin position="87"/>
        <end position="165"/>
    </location>
</feature>
<evidence type="ECO:0000256" key="1">
    <source>
        <dbReference type="ARBA" id="ARBA00001946"/>
    </source>
</evidence>
<evidence type="ECO:0000256" key="2">
    <source>
        <dbReference type="ARBA" id="ARBA00010231"/>
    </source>
</evidence>
<keyword evidence="12" id="KW-1185">Reference proteome</keyword>
<dbReference type="InterPro" id="IPR016066">
    <property type="entry name" value="A-D-PHexomutase_CS"/>
</dbReference>
<dbReference type="PANTHER" id="PTHR45745:SF1">
    <property type="entry name" value="PHOSPHOGLUCOMUTASE 2B-RELATED"/>
    <property type="match status" value="1"/>
</dbReference>
<dbReference type="CDD" id="cd05799">
    <property type="entry name" value="PGM2"/>
    <property type="match status" value="1"/>
</dbReference>
<dbReference type="GO" id="GO:0005634">
    <property type="term" value="C:nucleus"/>
    <property type="evidence" value="ECO:0007669"/>
    <property type="project" value="TreeGrafter"/>
</dbReference>
<evidence type="ECO:0008006" key="13">
    <source>
        <dbReference type="Google" id="ProtNLM"/>
    </source>
</evidence>
<accession>A0AA36M585</accession>
<comment type="similarity">
    <text evidence="2 7">Belongs to the phosphohexose mutase family.</text>
</comment>
<evidence type="ECO:0000259" key="8">
    <source>
        <dbReference type="Pfam" id="PF02878"/>
    </source>
</evidence>
<dbReference type="PROSITE" id="PS00710">
    <property type="entry name" value="PGM_PMM"/>
    <property type="match status" value="1"/>
</dbReference>
<keyword evidence="5 7" id="KW-0460">Magnesium</keyword>
<dbReference type="GO" id="GO:0005975">
    <property type="term" value="P:carbohydrate metabolic process"/>
    <property type="evidence" value="ECO:0007669"/>
    <property type="project" value="InterPro"/>
</dbReference>
<feature type="domain" description="Alpha-D-phosphohexomutase alpha/beta/alpha" evidence="10">
    <location>
        <begin position="323"/>
        <end position="436"/>
    </location>
</feature>
<dbReference type="Pfam" id="PF02879">
    <property type="entry name" value="PGM_PMM_II"/>
    <property type="match status" value="1"/>
</dbReference>
<dbReference type="InterPro" id="IPR036900">
    <property type="entry name" value="A-D-PHexomutase_C_sf"/>
</dbReference>
<proteinExistence type="inferred from homology"/>
<gene>
    <name evidence="11" type="ORF">CYNAS_LOCUS10233</name>
</gene>
<dbReference type="Proteomes" id="UP001176961">
    <property type="component" value="Unassembled WGS sequence"/>
</dbReference>
<evidence type="ECO:0000259" key="10">
    <source>
        <dbReference type="Pfam" id="PF02880"/>
    </source>
</evidence>
<dbReference type="InterPro" id="IPR005841">
    <property type="entry name" value="Alpha-D-phosphohexomutase_SF"/>
</dbReference>
<organism evidence="11 12">
    <name type="scientific">Cylicocyclus nassatus</name>
    <name type="common">Nematode worm</name>
    <dbReference type="NCBI Taxonomy" id="53992"/>
    <lineage>
        <taxon>Eukaryota</taxon>
        <taxon>Metazoa</taxon>
        <taxon>Ecdysozoa</taxon>
        <taxon>Nematoda</taxon>
        <taxon>Chromadorea</taxon>
        <taxon>Rhabditida</taxon>
        <taxon>Rhabditina</taxon>
        <taxon>Rhabditomorpha</taxon>
        <taxon>Strongyloidea</taxon>
        <taxon>Strongylidae</taxon>
        <taxon>Cylicocyclus</taxon>
    </lineage>
</organism>
<keyword evidence="3" id="KW-0597">Phosphoprotein</keyword>
<evidence type="ECO:0000259" key="9">
    <source>
        <dbReference type="Pfam" id="PF02879"/>
    </source>
</evidence>
<dbReference type="Pfam" id="PF02880">
    <property type="entry name" value="PGM_PMM_III"/>
    <property type="match status" value="1"/>
</dbReference>
<dbReference type="PRINTS" id="PR00509">
    <property type="entry name" value="PGMPMM"/>
</dbReference>
<dbReference type="Gene3D" id="3.40.120.10">
    <property type="entry name" value="Alpha-D-Glucose-1,6-Bisphosphate, subunit A, domain 3"/>
    <property type="match status" value="3"/>
</dbReference>
<sequence length="574" mass="65246">MAEMSDNDKQQLLKKAEDWIAWDKDEKTRNVIAKFYEEKNYKELAVRLNGRLLFGTAGIRIRMDAGWTRLNDMTVIGVTHGFAKYSKLVANVFIKNGFPVYLFSAVCPTPVVSYAVIKLGCDGGVMVTASHNPKEDNGYKAYWSNGAQVIEPHDMNIIETFEADRKPRDEYWDISGLASNPMLKSADVVIEPYFEGEKKLIFYKDLNEKTKLKITYSAFHGVGYLYAKRMYFQFGFPQNTFFSVKEQQDPDPEFTTLKFPNPEEGHKVLTLSFKTADEHGSTFIIANDPDADRIQIAEKQKDGQWRVFSGNEMGALMTWWIWMNWTKHHPNADKSNVYIINSAVSSQIVRTMADAEGFKNELTLTGFKWMGNKTAELRAKGKTVILAWEESIGYMPGNSLDKDGINCTGVYAEMANWLHGQGRTVLDQLYAIYNKYGFHMIRSSYWFTPSKDTTKKLFDSLRKDKKYPEKVGGVAVKSVRDLTIGYDNSQPDNKPTLPLSTTSEMITFFLVNGNVATVRASGTEPKIKYYIELKTAPGKTENDLAEVTKELDQLEKDVVDSLLRPQEFGLTARK</sequence>
<evidence type="ECO:0000256" key="4">
    <source>
        <dbReference type="ARBA" id="ARBA00022723"/>
    </source>
</evidence>
<evidence type="ECO:0000313" key="12">
    <source>
        <dbReference type="Proteomes" id="UP001176961"/>
    </source>
</evidence>
<evidence type="ECO:0000313" key="11">
    <source>
        <dbReference type="EMBL" id="CAJ0598250.1"/>
    </source>
</evidence>
<dbReference type="InterPro" id="IPR005846">
    <property type="entry name" value="A-D-PHexomutase_a/b/a-III"/>
</dbReference>
<dbReference type="InterPro" id="IPR005845">
    <property type="entry name" value="A-D-PHexomutase_a/b/a-II"/>
</dbReference>
<evidence type="ECO:0000256" key="5">
    <source>
        <dbReference type="ARBA" id="ARBA00022842"/>
    </source>
</evidence>
<dbReference type="PANTHER" id="PTHR45745">
    <property type="entry name" value="PHOSPHOMANNOMUTASE 45A"/>
    <property type="match status" value="1"/>
</dbReference>
<dbReference type="GO" id="GO:0000287">
    <property type="term" value="F:magnesium ion binding"/>
    <property type="evidence" value="ECO:0007669"/>
    <property type="project" value="InterPro"/>
</dbReference>
<protein>
    <recommendedName>
        <fullName evidence="13">Phosphoglucomutase</fullName>
    </recommendedName>
</protein>
<reference evidence="11" key="1">
    <citation type="submission" date="2023-07" db="EMBL/GenBank/DDBJ databases">
        <authorList>
            <consortium name="CYATHOMIX"/>
        </authorList>
    </citation>
    <scope>NUCLEOTIDE SEQUENCE</scope>
    <source>
        <strain evidence="11">N/A</strain>
    </source>
</reference>
<dbReference type="GO" id="GO:0006166">
    <property type="term" value="P:purine ribonucleoside salvage"/>
    <property type="evidence" value="ECO:0007669"/>
    <property type="project" value="TreeGrafter"/>
</dbReference>
<dbReference type="GO" id="GO:0008973">
    <property type="term" value="F:phosphopentomutase activity"/>
    <property type="evidence" value="ECO:0007669"/>
    <property type="project" value="TreeGrafter"/>
</dbReference>
<dbReference type="InterPro" id="IPR005844">
    <property type="entry name" value="A-D-PHexomutase_a/b/a-I"/>
</dbReference>
<dbReference type="Gene3D" id="3.30.310.50">
    <property type="entry name" value="Alpha-D-phosphohexomutase, C-terminal domain"/>
    <property type="match status" value="1"/>
</dbReference>
<dbReference type="EMBL" id="CATQJL010000223">
    <property type="protein sequence ID" value="CAJ0598250.1"/>
    <property type="molecule type" value="Genomic_DNA"/>
</dbReference>
<dbReference type="SUPFAM" id="SSF55957">
    <property type="entry name" value="Phosphoglucomutase, C-terminal domain"/>
    <property type="match status" value="1"/>
</dbReference>
<dbReference type="AlphaFoldDB" id="A0AA36M585"/>
<name>A0AA36M585_CYLNA</name>
<keyword evidence="4 7" id="KW-0479">Metal-binding</keyword>
<dbReference type="SUPFAM" id="SSF53738">
    <property type="entry name" value="Phosphoglucomutase, first 3 domains"/>
    <property type="match status" value="3"/>
</dbReference>
<comment type="caution">
    <text evidence="11">The sequence shown here is derived from an EMBL/GenBank/DDBJ whole genome shotgun (WGS) entry which is preliminary data.</text>
</comment>
<evidence type="ECO:0000256" key="7">
    <source>
        <dbReference type="RuleBase" id="RU004326"/>
    </source>
</evidence>
<evidence type="ECO:0000256" key="6">
    <source>
        <dbReference type="ARBA" id="ARBA00023235"/>
    </source>
</evidence>
<comment type="cofactor">
    <cofactor evidence="1">
        <name>Mg(2+)</name>
        <dbReference type="ChEBI" id="CHEBI:18420"/>
    </cofactor>
</comment>
<dbReference type="Pfam" id="PF02878">
    <property type="entry name" value="PGM_PMM_I"/>
    <property type="match status" value="1"/>
</dbReference>
<evidence type="ECO:0000256" key="3">
    <source>
        <dbReference type="ARBA" id="ARBA00022553"/>
    </source>
</evidence>
<dbReference type="InterPro" id="IPR016055">
    <property type="entry name" value="A-D-PHexomutase_a/b/a-I/II/III"/>
</dbReference>
<feature type="domain" description="Alpha-D-phosphohexomutase alpha/beta/alpha" evidence="9">
    <location>
        <begin position="192"/>
        <end position="300"/>
    </location>
</feature>